<organism evidence="1 2">
    <name type="scientific">Stigmatella aurantiaca (strain DW4/3-1)</name>
    <dbReference type="NCBI Taxonomy" id="378806"/>
    <lineage>
        <taxon>Bacteria</taxon>
        <taxon>Pseudomonadati</taxon>
        <taxon>Myxococcota</taxon>
        <taxon>Myxococcia</taxon>
        <taxon>Myxococcales</taxon>
        <taxon>Cystobacterineae</taxon>
        <taxon>Archangiaceae</taxon>
        <taxon>Stigmatella</taxon>
    </lineage>
</organism>
<protein>
    <recommendedName>
        <fullName evidence="3">Lipoprotein</fullName>
    </recommendedName>
</protein>
<dbReference type="KEGG" id="sur:STAUR_1513"/>
<gene>
    <name evidence="1" type="ordered locus">STAUR_1513</name>
</gene>
<reference evidence="1 2" key="1">
    <citation type="journal article" date="2011" name="Mol. Biol. Evol.">
        <title>Comparative genomic analysis of fruiting body formation in Myxococcales.</title>
        <authorList>
            <person name="Huntley S."/>
            <person name="Hamann N."/>
            <person name="Wegener-Feldbrugge S."/>
            <person name="Treuner-Lange A."/>
            <person name="Kube M."/>
            <person name="Reinhardt R."/>
            <person name="Klages S."/>
            <person name="Muller R."/>
            <person name="Ronning C.M."/>
            <person name="Nierman W.C."/>
            <person name="Sogaard-Andersen L."/>
        </authorList>
    </citation>
    <scope>NUCLEOTIDE SEQUENCE [LARGE SCALE GENOMIC DNA]</scope>
    <source>
        <strain evidence="1 2">DW4/3-1</strain>
    </source>
</reference>
<sequence length="187" mass="20190">MLRKTIPSSLCVLISGVLLVACGGLFPDAEPALAEESLGTQESAVCAGLTVSGLSIADASMYVTDMSAVGSWSVSQFSNAVRLEYYIDNIRYAFDERPGVAGTWYFSTTGIACGSHYFQVRAWPMVIDSNGNRTTCGSTPSRVVSQYVYWECPPNPPDPYDPCNYCPGNTSCFCGDGVCRPHNQYCP</sequence>
<dbReference type="AlphaFoldDB" id="E3FMB8"/>
<evidence type="ECO:0000313" key="1">
    <source>
        <dbReference type="EMBL" id="ADO69317.1"/>
    </source>
</evidence>
<keyword evidence="2" id="KW-1185">Reference proteome</keyword>
<dbReference type="Proteomes" id="UP000001351">
    <property type="component" value="Chromosome"/>
</dbReference>
<name>E3FMB8_STIAD</name>
<evidence type="ECO:0008006" key="3">
    <source>
        <dbReference type="Google" id="ProtNLM"/>
    </source>
</evidence>
<dbReference type="HOGENOM" id="CLU_1446835_0_0_7"/>
<evidence type="ECO:0000313" key="2">
    <source>
        <dbReference type="Proteomes" id="UP000001351"/>
    </source>
</evidence>
<dbReference type="PROSITE" id="PS51257">
    <property type="entry name" value="PROKAR_LIPOPROTEIN"/>
    <property type="match status" value="1"/>
</dbReference>
<proteinExistence type="predicted"/>
<dbReference type="EMBL" id="CP002271">
    <property type="protein sequence ID" value="ADO69317.1"/>
    <property type="molecule type" value="Genomic_DNA"/>
</dbReference>
<accession>E3FMB8</accession>